<dbReference type="RefSeq" id="WP_160628734.1">
    <property type="nucleotide sequence ID" value="NZ_CP047593.1"/>
</dbReference>
<evidence type="ECO:0000313" key="16">
    <source>
        <dbReference type="EMBL" id="QHI69552.1"/>
    </source>
</evidence>
<comment type="function">
    <text evidence="9 12">Participates actively in the response to hyperosmotic and heat shock by preventing the aggregation of stress-denatured proteins and by disaggregating proteins, also in an autonomous, DnaK-independent fashion. Unfolded proteins bind initially to DnaJ; upon interaction with the DnaJ-bound protein, DnaK hydrolyzes its bound ATP, resulting in the formation of a stable complex. GrpE releases ADP from DnaK; ATP binding to DnaK triggers the release of the substrate protein, thus completing the reaction cycle. Several rounds of ATP-dependent interactions between DnaJ, DnaK and GrpE are required for fully efficient folding. Also involved, together with DnaK and GrpE, in the DNA replication of plasmids through activation of initiation proteins.</text>
</comment>
<organism evidence="16 17">
    <name type="scientific">Tichowtungia aerotolerans</name>
    <dbReference type="NCBI Taxonomy" id="2697043"/>
    <lineage>
        <taxon>Bacteria</taxon>
        <taxon>Pseudomonadati</taxon>
        <taxon>Kiritimatiellota</taxon>
        <taxon>Tichowtungiia</taxon>
        <taxon>Tichowtungiales</taxon>
        <taxon>Tichowtungiaceae</taxon>
        <taxon>Tichowtungia</taxon>
    </lineage>
</organism>
<comment type="cofactor">
    <cofactor evidence="12">
        <name>Zn(2+)</name>
        <dbReference type="ChEBI" id="CHEBI:29105"/>
    </cofactor>
    <text evidence="12">Binds 2 Zn(2+) ions per monomer.</text>
</comment>
<dbReference type="NCBIfam" id="TIGR02349">
    <property type="entry name" value="DnaJ_bact"/>
    <property type="match status" value="1"/>
</dbReference>
<evidence type="ECO:0000259" key="15">
    <source>
        <dbReference type="PROSITE" id="PS51188"/>
    </source>
</evidence>
<dbReference type="PROSITE" id="PS00636">
    <property type="entry name" value="DNAJ_1"/>
    <property type="match status" value="1"/>
</dbReference>
<feature type="binding site" evidence="12">
    <location>
        <position position="217"/>
    </location>
    <ligand>
        <name>Zn(2+)</name>
        <dbReference type="ChEBI" id="CHEBI:29105"/>
        <label>1</label>
    </ligand>
</feature>
<dbReference type="GO" id="GO:0008270">
    <property type="term" value="F:zinc ion binding"/>
    <property type="evidence" value="ECO:0007669"/>
    <property type="project" value="UniProtKB-UniRule"/>
</dbReference>
<dbReference type="GO" id="GO:0005524">
    <property type="term" value="F:ATP binding"/>
    <property type="evidence" value="ECO:0007669"/>
    <property type="project" value="InterPro"/>
</dbReference>
<dbReference type="GO" id="GO:0005737">
    <property type="term" value="C:cytoplasm"/>
    <property type="evidence" value="ECO:0007669"/>
    <property type="project" value="UniProtKB-SubCell"/>
</dbReference>
<feature type="binding site" evidence="12">
    <location>
        <position position="167"/>
    </location>
    <ligand>
        <name>Zn(2+)</name>
        <dbReference type="ChEBI" id="CHEBI:29105"/>
        <label>1</label>
    </ligand>
</feature>
<comment type="similarity">
    <text evidence="10 12">Belongs to the DnaJ family.</text>
</comment>
<keyword evidence="5 12" id="KW-0863">Zinc-finger</keyword>
<feature type="binding site" evidence="12">
    <location>
        <position position="184"/>
    </location>
    <ligand>
        <name>Zn(2+)</name>
        <dbReference type="ChEBI" id="CHEBI:29105"/>
        <label>2</label>
    </ligand>
</feature>
<comment type="domain">
    <text evidence="12">The J domain is necessary and sufficient to stimulate DnaK ATPase activity. Zinc center 1 plays an important role in the autonomous, DnaK-independent chaperone activity of DnaJ. Zinc center 2 is essential for interaction with DnaK and for DnaJ activity.</text>
</comment>
<dbReference type="SUPFAM" id="SSF46565">
    <property type="entry name" value="Chaperone J-domain"/>
    <property type="match status" value="1"/>
</dbReference>
<feature type="binding site" evidence="12">
    <location>
        <position position="164"/>
    </location>
    <ligand>
        <name>Zn(2+)</name>
        <dbReference type="ChEBI" id="CHEBI:29105"/>
        <label>1</label>
    </ligand>
</feature>
<dbReference type="Pfam" id="PF00684">
    <property type="entry name" value="DnaJ_CXXCXGXG"/>
    <property type="match status" value="1"/>
</dbReference>
<proteinExistence type="inferred from homology"/>
<dbReference type="GO" id="GO:0031072">
    <property type="term" value="F:heat shock protein binding"/>
    <property type="evidence" value="ECO:0007669"/>
    <property type="project" value="InterPro"/>
</dbReference>
<evidence type="ECO:0000256" key="11">
    <source>
        <dbReference type="ARBA" id="ARBA00067609"/>
    </source>
</evidence>
<keyword evidence="17" id="KW-1185">Reference proteome</keyword>
<dbReference type="EMBL" id="CP047593">
    <property type="protein sequence ID" value="QHI69552.1"/>
    <property type="molecule type" value="Genomic_DNA"/>
</dbReference>
<dbReference type="PROSITE" id="PS50076">
    <property type="entry name" value="DNAJ_2"/>
    <property type="match status" value="1"/>
</dbReference>
<evidence type="ECO:0000256" key="5">
    <source>
        <dbReference type="ARBA" id="ARBA00022771"/>
    </source>
</evidence>
<evidence type="ECO:0000256" key="8">
    <source>
        <dbReference type="ARBA" id="ARBA00023186"/>
    </source>
</evidence>
<sequence length="396" mass="42585">MADKQDYYELLGIAKGASAEEIKKAYRKMAVKYHPDKNPGDKTAEEKFKEVSEAYEVLSDPAKRQQYDQFGHAAFGPGRGGRGGGGFGGGFGGGIDLEEALRTFMGAAGGGGSIFDNFFGGGGARRNPNAPQQGADLRFDLDIDFEEAVLGSKREIRINVNETCTHCNGSGAEPGSGKRTCPDCGGAGQVVSGGGFVQFRQTCPTCRGSGEVIEKPCSKCHGQGLLRNKRNIEVKIPAGVETGSRLRVAGRGEGGRRGGPAGDLYIVLHVREHDFFKRNDLDIICEVPVPFHIATLGGEVSVPTIQGNATLKIPAGTENGKVFRMRGKGVTSPRYGTGDQHILVQIEIPQGLSGKDKKKFEDAIKVLNDKHFPLTQKMRKAARTFYEHKRALEENA</sequence>
<dbReference type="Pfam" id="PF00226">
    <property type="entry name" value="DnaJ"/>
    <property type="match status" value="1"/>
</dbReference>
<dbReference type="Gene3D" id="1.10.287.110">
    <property type="entry name" value="DnaJ domain"/>
    <property type="match status" value="1"/>
</dbReference>
<evidence type="ECO:0000256" key="1">
    <source>
        <dbReference type="ARBA" id="ARBA00022490"/>
    </source>
</evidence>
<dbReference type="InterPro" id="IPR002939">
    <property type="entry name" value="DnaJ_C"/>
</dbReference>
<keyword evidence="2 12" id="KW-0235">DNA replication</keyword>
<dbReference type="GO" id="GO:0051082">
    <property type="term" value="F:unfolded protein binding"/>
    <property type="evidence" value="ECO:0007669"/>
    <property type="project" value="UniProtKB-UniRule"/>
</dbReference>
<keyword evidence="7 12" id="KW-0346">Stress response</keyword>
<keyword evidence="8 12" id="KW-0143">Chaperone</keyword>
<protein>
    <recommendedName>
        <fullName evidence="11 12">Chaperone protein DnaJ</fullName>
    </recommendedName>
</protein>
<evidence type="ECO:0000256" key="2">
    <source>
        <dbReference type="ARBA" id="ARBA00022705"/>
    </source>
</evidence>
<keyword evidence="4 12" id="KW-0677">Repeat</keyword>
<evidence type="ECO:0000256" key="7">
    <source>
        <dbReference type="ARBA" id="ARBA00023016"/>
    </source>
</evidence>
<dbReference type="InterPro" id="IPR012724">
    <property type="entry name" value="DnaJ"/>
</dbReference>
<evidence type="ECO:0000256" key="4">
    <source>
        <dbReference type="ARBA" id="ARBA00022737"/>
    </source>
</evidence>
<dbReference type="PRINTS" id="PR00625">
    <property type="entry name" value="JDOMAIN"/>
</dbReference>
<dbReference type="Proteomes" id="UP000464954">
    <property type="component" value="Chromosome"/>
</dbReference>
<name>A0A6P1M6A4_9BACT</name>
<keyword evidence="1 12" id="KW-0963">Cytoplasm</keyword>
<dbReference type="SMART" id="SM00271">
    <property type="entry name" value="DnaJ"/>
    <property type="match status" value="1"/>
</dbReference>
<dbReference type="GO" id="GO:0009408">
    <property type="term" value="P:response to heat"/>
    <property type="evidence" value="ECO:0007669"/>
    <property type="project" value="InterPro"/>
</dbReference>
<dbReference type="CDD" id="cd10719">
    <property type="entry name" value="DnaJ_zf"/>
    <property type="match status" value="1"/>
</dbReference>
<reference evidence="16 17" key="1">
    <citation type="submission" date="2020-01" db="EMBL/GenBank/DDBJ databases">
        <title>Ponticoccus aerotolerans gen. nov., sp. nov., an anaerobic bacterium and proposal of Ponticoccusceae fam. nov., Ponticoccusles ord. nov. and Ponticoccuse classis nov. in the phylum Kiritimatiellaeota.</title>
        <authorList>
            <person name="Zhou L.Y."/>
            <person name="Du Z.J."/>
        </authorList>
    </citation>
    <scope>NUCLEOTIDE SEQUENCE [LARGE SCALE GENOMIC DNA]</scope>
    <source>
        <strain evidence="16 17">S-5007</strain>
    </source>
</reference>
<dbReference type="KEGG" id="taer:GT409_08810"/>
<feature type="repeat" description="CXXCXGXG motif" evidence="12">
    <location>
        <begin position="217"/>
        <end position="224"/>
    </location>
</feature>
<accession>A0A6P1M6A4</accession>
<dbReference type="InterPro" id="IPR001305">
    <property type="entry name" value="HSP_DnaJ_Cys-rich_dom"/>
</dbReference>
<comment type="subcellular location">
    <subcellularLocation>
        <location evidence="12">Cytoplasm</location>
    </subcellularLocation>
</comment>
<dbReference type="FunFam" id="2.60.260.20:FF:000005">
    <property type="entry name" value="Chaperone protein dnaJ 1, mitochondrial"/>
    <property type="match status" value="1"/>
</dbReference>
<feature type="binding site" evidence="12">
    <location>
        <position position="181"/>
    </location>
    <ligand>
        <name>Zn(2+)</name>
        <dbReference type="ChEBI" id="CHEBI:29105"/>
        <label>2</label>
    </ligand>
</feature>
<dbReference type="FunFam" id="2.10.230.10:FF:000002">
    <property type="entry name" value="Molecular chaperone DnaJ"/>
    <property type="match status" value="1"/>
</dbReference>
<evidence type="ECO:0000313" key="17">
    <source>
        <dbReference type="Proteomes" id="UP000464954"/>
    </source>
</evidence>
<feature type="repeat" description="CXXCXGXG motif" evidence="12">
    <location>
        <begin position="203"/>
        <end position="210"/>
    </location>
</feature>
<feature type="binding site" evidence="12">
    <location>
        <position position="206"/>
    </location>
    <ligand>
        <name>Zn(2+)</name>
        <dbReference type="ChEBI" id="CHEBI:29105"/>
        <label>2</label>
    </ligand>
</feature>
<dbReference type="PROSITE" id="PS51188">
    <property type="entry name" value="ZF_CR"/>
    <property type="match status" value="1"/>
</dbReference>
<feature type="domain" description="CR-type" evidence="15">
    <location>
        <begin position="151"/>
        <end position="229"/>
    </location>
</feature>
<dbReference type="GO" id="GO:0006260">
    <property type="term" value="P:DNA replication"/>
    <property type="evidence" value="ECO:0007669"/>
    <property type="project" value="UniProtKB-KW"/>
</dbReference>
<dbReference type="HAMAP" id="MF_01152">
    <property type="entry name" value="DnaJ"/>
    <property type="match status" value="1"/>
</dbReference>
<keyword evidence="3 12" id="KW-0479">Metal-binding</keyword>
<keyword evidence="6 12" id="KW-0862">Zinc</keyword>
<dbReference type="InterPro" id="IPR036869">
    <property type="entry name" value="J_dom_sf"/>
</dbReference>
<dbReference type="SUPFAM" id="SSF49493">
    <property type="entry name" value="HSP40/DnaJ peptide-binding domain"/>
    <property type="match status" value="2"/>
</dbReference>
<dbReference type="PANTHER" id="PTHR43096:SF48">
    <property type="entry name" value="CHAPERONE PROTEIN DNAJ"/>
    <property type="match status" value="1"/>
</dbReference>
<dbReference type="CDD" id="cd10747">
    <property type="entry name" value="DnaJ_C"/>
    <property type="match status" value="1"/>
</dbReference>
<dbReference type="InterPro" id="IPR018253">
    <property type="entry name" value="DnaJ_domain_CS"/>
</dbReference>
<gene>
    <name evidence="12 16" type="primary">dnaJ</name>
    <name evidence="16" type="ORF">GT409_08810</name>
</gene>
<dbReference type="GO" id="GO:0042026">
    <property type="term" value="P:protein refolding"/>
    <property type="evidence" value="ECO:0007669"/>
    <property type="project" value="TreeGrafter"/>
</dbReference>
<evidence type="ECO:0000256" key="10">
    <source>
        <dbReference type="ARBA" id="ARBA00061004"/>
    </source>
</evidence>
<evidence type="ECO:0000259" key="14">
    <source>
        <dbReference type="PROSITE" id="PS50076"/>
    </source>
</evidence>
<dbReference type="AlphaFoldDB" id="A0A6P1M6A4"/>
<evidence type="ECO:0000256" key="13">
    <source>
        <dbReference type="PROSITE-ProRule" id="PRU00546"/>
    </source>
</evidence>
<dbReference type="InterPro" id="IPR036410">
    <property type="entry name" value="HSP_DnaJ_Cys-rich_dom_sf"/>
</dbReference>
<dbReference type="Gene3D" id="2.10.230.10">
    <property type="entry name" value="Heat shock protein DnaJ, cysteine-rich domain"/>
    <property type="match status" value="1"/>
</dbReference>
<dbReference type="FunFam" id="1.10.287.110:FF:000034">
    <property type="entry name" value="Chaperone protein DnaJ"/>
    <property type="match status" value="1"/>
</dbReference>
<evidence type="ECO:0000256" key="9">
    <source>
        <dbReference type="ARBA" id="ARBA00053423"/>
    </source>
</evidence>
<dbReference type="InterPro" id="IPR008971">
    <property type="entry name" value="HSP40/DnaJ_pept-bd"/>
</dbReference>
<dbReference type="Pfam" id="PF01556">
    <property type="entry name" value="DnaJ_C"/>
    <property type="match status" value="1"/>
</dbReference>
<dbReference type="Gene3D" id="2.60.260.20">
    <property type="entry name" value="Urease metallochaperone UreE, N-terminal domain"/>
    <property type="match status" value="2"/>
</dbReference>
<feature type="repeat" description="CXXCXGXG motif" evidence="12">
    <location>
        <begin position="164"/>
        <end position="171"/>
    </location>
</feature>
<feature type="repeat" description="CXXCXGXG motif" evidence="12">
    <location>
        <begin position="181"/>
        <end position="188"/>
    </location>
</feature>
<comment type="subunit">
    <text evidence="12">Homodimer.</text>
</comment>
<feature type="domain" description="J" evidence="14">
    <location>
        <begin position="6"/>
        <end position="71"/>
    </location>
</feature>
<feature type="zinc finger region" description="CR-type" evidence="13">
    <location>
        <begin position="151"/>
        <end position="229"/>
    </location>
</feature>
<dbReference type="CDD" id="cd06257">
    <property type="entry name" value="DnaJ"/>
    <property type="match status" value="1"/>
</dbReference>
<dbReference type="InterPro" id="IPR001623">
    <property type="entry name" value="DnaJ_domain"/>
</dbReference>
<feature type="binding site" evidence="12">
    <location>
        <position position="220"/>
    </location>
    <ligand>
        <name>Zn(2+)</name>
        <dbReference type="ChEBI" id="CHEBI:29105"/>
        <label>1</label>
    </ligand>
</feature>
<feature type="binding site" evidence="12">
    <location>
        <position position="203"/>
    </location>
    <ligand>
        <name>Zn(2+)</name>
        <dbReference type="ChEBI" id="CHEBI:29105"/>
        <label>2</label>
    </ligand>
</feature>
<evidence type="ECO:0000256" key="12">
    <source>
        <dbReference type="HAMAP-Rule" id="MF_01152"/>
    </source>
</evidence>
<dbReference type="SUPFAM" id="SSF57938">
    <property type="entry name" value="DnaJ/Hsp40 cysteine-rich domain"/>
    <property type="match status" value="1"/>
</dbReference>
<evidence type="ECO:0000256" key="3">
    <source>
        <dbReference type="ARBA" id="ARBA00022723"/>
    </source>
</evidence>
<evidence type="ECO:0000256" key="6">
    <source>
        <dbReference type="ARBA" id="ARBA00022833"/>
    </source>
</evidence>
<dbReference type="PANTHER" id="PTHR43096">
    <property type="entry name" value="DNAJ HOMOLOG 1, MITOCHONDRIAL-RELATED"/>
    <property type="match status" value="1"/>
</dbReference>
<dbReference type="NCBIfam" id="NF008035">
    <property type="entry name" value="PRK10767.1"/>
    <property type="match status" value="1"/>
</dbReference>